<proteinExistence type="predicted"/>
<evidence type="ECO:0000313" key="1">
    <source>
        <dbReference type="EMBL" id="TCO46351.1"/>
    </source>
</evidence>
<dbReference type="AlphaFoldDB" id="A0A4R2IME8"/>
<dbReference type="OrthoDB" id="3828743at2"/>
<gene>
    <name evidence="1" type="ORF">EV646_107376</name>
</gene>
<protein>
    <recommendedName>
        <fullName evidence="3">HEPN domain-containing protein</fullName>
    </recommendedName>
</protein>
<organism evidence="1 2">
    <name type="scientific">Kribbella antiqua</name>
    <dbReference type="NCBI Taxonomy" id="2512217"/>
    <lineage>
        <taxon>Bacteria</taxon>
        <taxon>Bacillati</taxon>
        <taxon>Actinomycetota</taxon>
        <taxon>Actinomycetes</taxon>
        <taxon>Propionibacteriales</taxon>
        <taxon>Kribbellaceae</taxon>
        <taxon>Kribbella</taxon>
    </lineage>
</organism>
<dbReference type="EMBL" id="SLWR01000007">
    <property type="protein sequence ID" value="TCO46351.1"/>
    <property type="molecule type" value="Genomic_DNA"/>
</dbReference>
<keyword evidence="2" id="KW-1185">Reference proteome</keyword>
<name>A0A4R2IME8_9ACTN</name>
<dbReference type="Proteomes" id="UP000295573">
    <property type="component" value="Unassembled WGS sequence"/>
</dbReference>
<evidence type="ECO:0000313" key="2">
    <source>
        <dbReference type="Proteomes" id="UP000295573"/>
    </source>
</evidence>
<accession>A0A4R2IME8</accession>
<sequence>MTPKASGRTQQCGREQARVRLTQARAFLEVAELIDSEEDDLAHPGVAASLAGIAAADAGCCIALGERPRGKDHRQAVDLVRTIAGHGGAMARALDRLLDIKDGAHYGMVFVGSQKAKAAVKQAQLLVDGAEAVFRS</sequence>
<reference evidence="1 2" key="1">
    <citation type="journal article" date="2015" name="Stand. Genomic Sci.">
        <title>Genomic Encyclopedia of Bacterial and Archaeal Type Strains, Phase III: the genomes of soil and plant-associated and newly described type strains.</title>
        <authorList>
            <person name="Whitman W.B."/>
            <person name="Woyke T."/>
            <person name="Klenk H.P."/>
            <person name="Zhou Y."/>
            <person name="Lilburn T.G."/>
            <person name="Beck B.J."/>
            <person name="De Vos P."/>
            <person name="Vandamme P."/>
            <person name="Eisen J.A."/>
            <person name="Garrity G."/>
            <person name="Hugenholtz P."/>
            <person name="Kyrpides N.C."/>
        </authorList>
    </citation>
    <scope>NUCLEOTIDE SEQUENCE [LARGE SCALE GENOMIC DNA]</scope>
    <source>
        <strain evidence="1 2">VKM Ac-2541</strain>
    </source>
</reference>
<evidence type="ECO:0008006" key="3">
    <source>
        <dbReference type="Google" id="ProtNLM"/>
    </source>
</evidence>
<dbReference type="RefSeq" id="WP_132151383.1">
    <property type="nucleotide sequence ID" value="NZ_SLWR01000007.1"/>
</dbReference>
<comment type="caution">
    <text evidence="1">The sequence shown here is derived from an EMBL/GenBank/DDBJ whole genome shotgun (WGS) entry which is preliminary data.</text>
</comment>